<evidence type="ECO:0000313" key="3">
    <source>
        <dbReference type="Proteomes" id="UP000007718"/>
    </source>
</evidence>
<proteinExistence type="predicted"/>
<dbReference type="KEGG" id="dpt:Deipr_0921"/>
<feature type="signal peptide" evidence="1">
    <location>
        <begin position="1"/>
        <end position="19"/>
    </location>
</feature>
<dbReference type="HOGENOM" id="CLU_1666532_0_0_0"/>
<accession>F0RMM7</accession>
<evidence type="ECO:0000313" key="2">
    <source>
        <dbReference type="EMBL" id="ADY26077.1"/>
    </source>
</evidence>
<dbReference type="EMBL" id="CP002536">
    <property type="protein sequence ID" value="ADY26077.1"/>
    <property type="molecule type" value="Genomic_DNA"/>
</dbReference>
<sequence>MKKIALMALGLTGVLASCGGGTSTIEGAPTTNWQLRSDVKDINNNIILKAGTYVICNDRPTTVQANVSWGAGVTQVQLWARGQKESKPVAYYNVNPTGGTGTATFTLNGGVAPQSITVNPITTPVRVKSYVELGTATGVSDIKWNSYDFPVLESCTTA</sequence>
<dbReference type="OrthoDB" id="71744at2"/>
<feature type="chain" id="PRO_5003256106" description="Lipoprotein" evidence="1">
    <location>
        <begin position="20"/>
        <end position="158"/>
    </location>
</feature>
<reference evidence="3" key="1">
    <citation type="submission" date="2011-02" db="EMBL/GenBank/DDBJ databases">
        <title>The complete sequence of chromosome of Deinococcus proteolyticus DSM 20540.</title>
        <authorList>
            <consortium name="US DOE Joint Genome Institute (JGI-PGF)"/>
            <person name="Lucas S."/>
            <person name="Copeland A."/>
            <person name="Lapidus A."/>
            <person name="Bruce D."/>
            <person name="Goodwin L."/>
            <person name="Pitluck S."/>
            <person name="Kyrpides N."/>
            <person name="Mavromatis K."/>
            <person name="Pagani I."/>
            <person name="Ivanova N."/>
            <person name="Ovchinnikova G."/>
            <person name="Zeytun A."/>
            <person name="Detter J.C."/>
            <person name="Han C."/>
            <person name="Land M."/>
            <person name="Hauser L."/>
            <person name="Markowitz V."/>
            <person name="Cheng J.-F."/>
            <person name="Hugenholtz P."/>
            <person name="Woyke T."/>
            <person name="Wu D."/>
            <person name="Pukall R."/>
            <person name="Steenblock K."/>
            <person name="Brambilla E."/>
            <person name="Klenk H.-P."/>
            <person name="Eisen J.A."/>
        </authorList>
    </citation>
    <scope>NUCLEOTIDE SEQUENCE [LARGE SCALE GENOMIC DNA]</scope>
    <source>
        <strain evidence="3">ATCC 35074 / DSM 20540 / JCM 6276 / NBRC 101906 / NCIMB 13154 / VKM Ac-1939 / CCM 2703 / MRP</strain>
    </source>
</reference>
<dbReference type="AlphaFoldDB" id="F0RMM7"/>
<keyword evidence="3" id="KW-1185">Reference proteome</keyword>
<gene>
    <name evidence="2" type="ordered locus">Deipr_0921</name>
</gene>
<dbReference type="Proteomes" id="UP000007718">
    <property type="component" value="Chromosome"/>
</dbReference>
<organism evidence="2 3">
    <name type="scientific">Deinococcus proteolyticus (strain ATCC 35074 / DSM 20540 / JCM 6276 / NBRC 101906 / NCIMB 13154 / VKM Ac-1939 / CCM 2703 / MRP)</name>
    <dbReference type="NCBI Taxonomy" id="693977"/>
    <lineage>
        <taxon>Bacteria</taxon>
        <taxon>Thermotogati</taxon>
        <taxon>Deinococcota</taxon>
        <taxon>Deinococci</taxon>
        <taxon>Deinococcales</taxon>
        <taxon>Deinococcaceae</taxon>
        <taxon>Deinococcus</taxon>
    </lineage>
</organism>
<name>F0RMM7_DEIPM</name>
<keyword evidence="1" id="KW-0732">Signal</keyword>
<protein>
    <recommendedName>
        <fullName evidence="4">Lipoprotein</fullName>
    </recommendedName>
</protein>
<reference evidence="2 3" key="2">
    <citation type="journal article" date="2012" name="Stand. Genomic Sci.">
        <title>Complete genome sequence of the orange-red pigmented, radioresistant Deinococcus proteolyticus type strain (MRP(T)).</title>
        <authorList>
            <person name="Copeland A."/>
            <person name="Zeytun A."/>
            <person name="Yassawong M."/>
            <person name="Nolan M."/>
            <person name="Lucas S."/>
            <person name="Hammon N."/>
            <person name="Deshpande S."/>
            <person name="Cheng J.F."/>
            <person name="Han C."/>
            <person name="Tapia R."/>
            <person name="Goodwin L.A."/>
            <person name="Pitluck S."/>
            <person name="Mavromatis K."/>
            <person name="Liolios K."/>
            <person name="Pagani I."/>
            <person name="Ivanova N."/>
            <person name="Mikhailova N."/>
            <person name="Pati A."/>
            <person name="Chen A."/>
            <person name="Palaniappan K."/>
            <person name="Land M."/>
            <person name="Hauser L."/>
            <person name="Jeffries C.D."/>
            <person name="Brambilla E.M."/>
            <person name="Rohde M."/>
            <person name="Sikorski J."/>
            <person name="Pukall R."/>
            <person name="Goker M."/>
            <person name="Detter J.C."/>
            <person name="Woyke T."/>
            <person name="Bristow J."/>
            <person name="Eisen J.A."/>
            <person name="Markowitz V."/>
            <person name="Hugenholtz P."/>
            <person name="Kyrpides N.C."/>
            <person name="Klenk H.P."/>
            <person name="Lapidus A."/>
        </authorList>
    </citation>
    <scope>NUCLEOTIDE SEQUENCE [LARGE SCALE GENOMIC DNA]</scope>
    <source>
        <strain evidence="3">ATCC 35074 / DSM 20540 / JCM 6276 / NBRC 101906 / NCIMB 13154 / VKM Ac-1939 / CCM 2703 / MRP</strain>
    </source>
</reference>
<dbReference type="PROSITE" id="PS51257">
    <property type="entry name" value="PROKAR_LIPOPROTEIN"/>
    <property type="match status" value="1"/>
</dbReference>
<evidence type="ECO:0008006" key="4">
    <source>
        <dbReference type="Google" id="ProtNLM"/>
    </source>
</evidence>
<dbReference type="RefSeq" id="WP_013614686.1">
    <property type="nucleotide sequence ID" value="NC_015161.1"/>
</dbReference>
<evidence type="ECO:0000256" key="1">
    <source>
        <dbReference type="SAM" id="SignalP"/>
    </source>
</evidence>